<dbReference type="InterPro" id="IPR000182">
    <property type="entry name" value="GNAT_dom"/>
</dbReference>
<protein>
    <submittedName>
        <fullName evidence="2">Acetyltransferase</fullName>
    </submittedName>
</protein>
<gene>
    <name evidence="2" type="ORF">GCM10010916_35180</name>
</gene>
<keyword evidence="3" id="KW-1185">Reference proteome</keyword>
<dbReference type="CDD" id="cd04301">
    <property type="entry name" value="NAT_SF"/>
    <property type="match status" value="1"/>
</dbReference>
<dbReference type="SUPFAM" id="SSF55729">
    <property type="entry name" value="Acyl-CoA N-acyltransferases (Nat)"/>
    <property type="match status" value="1"/>
</dbReference>
<dbReference type="Gene3D" id="3.40.630.30">
    <property type="match status" value="1"/>
</dbReference>
<dbReference type="Proteomes" id="UP000644756">
    <property type="component" value="Unassembled WGS sequence"/>
</dbReference>
<feature type="domain" description="N-acetyltransferase" evidence="1">
    <location>
        <begin position="2"/>
        <end position="172"/>
    </location>
</feature>
<evidence type="ECO:0000313" key="3">
    <source>
        <dbReference type="Proteomes" id="UP000644756"/>
    </source>
</evidence>
<name>A0A917FZH2_9BACL</name>
<comment type="caution">
    <text evidence="2">The sequence shown here is derived from an EMBL/GenBank/DDBJ whole genome shotgun (WGS) entry which is preliminary data.</text>
</comment>
<sequence>MENIYIVKPAMDLKEEYLSFYQEWKDSGEDMVPWVIEKDPADFKAMIQFLTDNEKEFNIPAGWVPNSTFWLISEDKKVIGAVNIRHELNEKLLNAGGHIGYGIRPLERRKGYATRLLAFSLEEAKKLGINKVLVVCDAHNIASKKTILKNGGVPDSDYIEEDGNIINRFWIEGQN</sequence>
<proteinExistence type="predicted"/>
<dbReference type="PROSITE" id="PS51186">
    <property type="entry name" value="GNAT"/>
    <property type="match status" value="1"/>
</dbReference>
<evidence type="ECO:0000313" key="2">
    <source>
        <dbReference type="EMBL" id="GGG15229.1"/>
    </source>
</evidence>
<reference evidence="2" key="1">
    <citation type="journal article" date="2014" name="Int. J. Syst. Evol. Microbiol.">
        <title>Complete genome sequence of Corynebacterium casei LMG S-19264T (=DSM 44701T), isolated from a smear-ripened cheese.</title>
        <authorList>
            <consortium name="US DOE Joint Genome Institute (JGI-PGF)"/>
            <person name="Walter F."/>
            <person name="Albersmeier A."/>
            <person name="Kalinowski J."/>
            <person name="Ruckert C."/>
        </authorList>
    </citation>
    <scope>NUCLEOTIDE SEQUENCE</scope>
    <source>
        <strain evidence="2">CGMCC 1.12987</strain>
    </source>
</reference>
<evidence type="ECO:0000259" key="1">
    <source>
        <dbReference type="PROSITE" id="PS51186"/>
    </source>
</evidence>
<dbReference type="InterPro" id="IPR016181">
    <property type="entry name" value="Acyl_CoA_acyltransferase"/>
</dbReference>
<dbReference type="PANTHER" id="PTHR39173">
    <property type="entry name" value="ACETYLTRANSFERASE"/>
    <property type="match status" value="1"/>
</dbReference>
<dbReference type="Pfam" id="PF13302">
    <property type="entry name" value="Acetyltransf_3"/>
    <property type="match status" value="1"/>
</dbReference>
<reference evidence="2" key="2">
    <citation type="submission" date="2020-09" db="EMBL/GenBank/DDBJ databases">
        <authorList>
            <person name="Sun Q."/>
            <person name="Zhou Y."/>
        </authorList>
    </citation>
    <scope>NUCLEOTIDE SEQUENCE</scope>
    <source>
        <strain evidence="2">CGMCC 1.12987</strain>
    </source>
</reference>
<dbReference type="GO" id="GO:0016747">
    <property type="term" value="F:acyltransferase activity, transferring groups other than amino-acyl groups"/>
    <property type="evidence" value="ECO:0007669"/>
    <property type="project" value="InterPro"/>
</dbReference>
<organism evidence="2 3">
    <name type="scientific">Paenibacillus abyssi</name>
    <dbReference type="NCBI Taxonomy" id="1340531"/>
    <lineage>
        <taxon>Bacteria</taxon>
        <taxon>Bacillati</taxon>
        <taxon>Bacillota</taxon>
        <taxon>Bacilli</taxon>
        <taxon>Bacillales</taxon>
        <taxon>Paenibacillaceae</taxon>
        <taxon>Paenibacillus</taxon>
    </lineage>
</organism>
<dbReference type="EMBL" id="BMGR01000012">
    <property type="protein sequence ID" value="GGG15229.1"/>
    <property type="molecule type" value="Genomic_DNA"/>
</dbReference>
<dbReference type="AlphaFoldDB" id="A0A917FZH2"/>
<dbReference type="PANTHER" id="PTHR39173:SF1">
    <property type="entry name" value="ACETYLTRANSFERASE"/>
    <property type="match status" value="1"/>
</dbReference>
<accession>A0A917FZH2</accession>